<feature type="domain" description="FMR1-interacting protein 1 conserved" evidence="2">
    <location>
        <begin position="346"/>
        <end position="381"/>
    </location>
</feature>
<gene>
    <name evidence="3" type="ORF">L484_020249</name>
</gene>
<dbReference type="eggNOG" id="ENOG502RTTB">
    <property type="taxonomic scope" value="Eukaryota"/>
</dbReference>
<dbReference type="PANTHER" id="PTHR13309:SF0">
    <property type="entry name" value="FMR1-INTERACTING PROTEIN NUFIP1"/>
    <property type="match status" value="1"/>
</dbReference>
<accession>W9RY30</accession>
<feature type="region of interest" description="Disordered" evidence="1">
    <location>
        <begin position="412"/>
        <end position="468"/>
    </location>
</feature>
<dbReference type="PANTHER" id="PTHR13309">
    <property type="entry name" value="NUCLEAR FRAGILE X MENTAL RETARDATION PROTEIN INTERACTING PROTEIN 1"/>
    <property type="match status" value="1"/>
</dbReference>
<feature type="compositionally biased region" description="Low complexity" evidence="1">
    <location>
        <begin position="9"/>
        <end position="29"/>
    </location>
</feature>
<dbReference type="InterPro" id="IPR019496">
    <property type="entry name" value="NUFIP1_cons_dom"/>
</dbReference>
<evidence type="ECO:0000259" key="2">
    <source>
        <dbReference type="Pfam" id="PF10453"/>
    </source>
</evidence>
<keyword evidence="4" id="KW-1185">Reference proteome</keyword>
<dbReference type="GO" id="GO:0003723">
    <property type="term" value="F:RNA binding"/>
    <property type="evidence" value="ECO:0007669"/>
    <property type="project" value="InterPro"/>
</dbReference>
<evidence type="ECO:0000313" key="3">
    <source>
        <dbReference type="EMBL" id="EXB97698.1"/>
    </source>
</evidence>
<feature type="region of interest" description="Disordered" evidence="1">
    <location>
        <begin position="532"/>
        <end position="593"/>
    </location>
</feature>
<dbReference type="OrthoDB" id="273070at2759"/>
<feature type="region of interest" description="Disordered" evidence="1">
    <location>
        <begin position="1"/>
        <end position="36"/>
    </location>
</feature>
<evidence type="ECO:0000313" key="4">
    <source>
        <dbReference type="Proteomes" id="UP000030645"/>
    </source>
</evidence>
<dbReference type="GO" id="GO:0000492">
    <property type="term" value="P:box C/D snoRNP assembly"/>
    <property type="evidence" value="ECO:0007669"/>
    <property type="project" value="TreeGrafter"/>
</dbReference>
<feature type="compositionally biased region" description="Acidic residues" evidence="1">
    <location>
        <begin position="583"/>
        <end position="593"/>
    </location>
</feature>
<evidence type="ECO:0000256" key="1">
    <source>
        <dbReference type="SAM" id="MobiDB-lite"/>
    </source>
</evidence>
<feature type="compositionally biased region" description="Acidic residues" evidence="1">
    <location>
        <begin position="559"/>
        <end position="569"/>
    </location>
</feature>
<dbReference type="EMBL" id="KE345280">
    <property type="protein sequence ID" value="EXB97698.1"/>
    <property type="molecule type" value="Genomic_DNA"/>
</dbReference>
<reference evidence="4" key="1">
    <citation type="submission" date="2013-01" db="EMBL/GenBank/DDBJ databases">
        <title>Draft Genome Sequence of a Mulberry Tree, Morus notabilis C.K. Schneid.</title>
        <authorList>
            <person name="He N."/>
            <person name="Zhao S."/>
        </authorList>
    </citation>
    <scope>NUCLEOTIDE SEQUENCE</scope>
</reference>
<dbReference type="GO" id="GO:0005634">
    <property type="term" value="C:nucleus"/>
    <property type="evidence" value="ECO:0007669"/>
    <property type="project" value="TreeGrafter"/>
</dbReference>
<organism evidence="3 4">
    <name type="scientific">Morus notabilis</name>
    <dbReference type="NCBI Taxonomy" id="981085"/>
    <lineage>
        <taxon>Eukaryota</taxon>
        <taxon>Viridiplantae</taxon>
        <taxon>Streptophyta</taxon>
        <taxon>Embryophyta</taxon>
        <taxon>Tracheophyta</taxon>
        <taxon>Spermatophyta</taxon>
        <taxon>Magnoliopsida</taxon>
        <taxon>eudicotyledons</taxon>
        <taxon>Gunneridae</taxon>
        <taxon>Pentapetalae</taxon>
        <taxon>rosids</taxon>
        <taxon>fabids</taxon>
        <taxon>Rosales</taxon>
        <taxon>Moraceae</taxon>
        <taxon>Moreae</taxon>
        <taxon>Morus</taxon>
    </lineage>
</organism>
<feature type="compositionally biased region" description="Basic and acidic residues" evidence="1">
    <location>
        <begin position="441"/>
        <end position="453"/>
    </location>
</feature>
<dbReference type="Pfam" id="PF10453">
    <property type="entry name" value="NUFIP1"/>
    <property type="match status" value="1"/>
</dbReference>
<name>W9RY30_9ROSA</name>
<dbReference type="Proteomes" id="UP000030645">
    <property type="component" value="Unassembled WGS sequence"/>
</dbReference>
<protein>
    <recommendedName>
        <fullName evidence="2">FMR1-interacting protein 1 conserved domain-containing protein</fullName>
    </recommendedName>
</protein>
<feature type="compositionally biased region" description="Basic and acidic residues" evidence="1">
    <location>
        <begin position="570"/>
        <end position="582"/>
    </location>
</feature>
<dbReference type="AlphaFoldDB" id="W9RY30"/>
<proteinExistence type="predicted"/>
<dbReference type="InterPro" id="IPR039136">
    <property type="entry name" value="NUFIP1-like"/>
</dbReference>
<dbReference type="KEGG" id="mnt:21403155"/>
<feature type="compositionally biased region" description="Basic and acidic residues" evidence="1">
    <location>
        <begin position="418"/>
        <end position="430"/>
    </location>
</feature>
<feature type="compositionally biased region" description="Basic and acidic residues" evidence="1">
    <location>
        <begin position="542"/>
        <end position="558"/>
    </location>
</feature>
<sequence length="593" mass="65984">MLPLYGSFPHQLQSSAPPPQQNSMPSQPQLGMNNPQIPIPFSNNSSNYMNNGVAMPMPNMVTQPGFMNGPNHLLPSPNNHLGMPPLGSLRPMPQQGKPHVGFGPQSGVSNMNSGTAFPVHGQAFGHNNLSNLPQFNQNAGSQFGQFCLPNHTMQNMNQFVPMQMPNLPQFVPPNGFGVMGQAPQATALQNPSFNSHFGNVSHYNQIVPQVNQNQHNFPLPIAAPQQMQANSSTIVSNSFQTEQSNDLQPPMFMGTQGNPSKTAGPNISSSGWKNPLSKNFTKNPKRGMMQGGFQNNQFHHVKGGKKKFGFPNAHKGRGLSNEKSGKFGIANSMAQGREQRRSLSLTYTEQEIRQWREERRKNFPSKGNIEKKLTEKLLNKEAFEREAKLRKEQLKEILAKQAELGVEVAEIPGCSLPDPRKQGQGREENGRPLAKKGRIRNKFDKRGRNDNRDRHPKRQRLNDNGSSAVCVLNRKQPTLLKKLLSADIKRDKSRLLQAFRFMVMNSFFKDWPDKPLKLPSVIVKEGSVEEDANDIVPNSGKGDLEHTDKTVLGKFDDADHSDDDNDGGEDDSKNSDCDKHENVEEEEEGEIIN</sequence>